<evidence type="ECO:0000256" key="7">
    <source>
        <dbReference type="ARBA" id="ARBA00025649"/>
    </source>
</evidence>
<gene>
    <name evidence="9" type="ORF">J2S35_000842</name>
</gene>
<evidence type="ECO:0000256" key="1">
    <source>
        <dbReference type="ARBA" id="ARBA00001974"/>
    </source>
</evidence>
<dbReference type="Proteomes" id="UP001247307">
    <property type="component" value="Unassembled WGS sequence"/>
</dbReference>
<dbReference type="RefSeq" id="WP_309850211.1">
    <property type="nucleotide sequence ID" value="NZ_BAAAIU010000041.1"/>
</dbReference>
<protein>
    <recommendedName>
        <fullName evidence="4">Electron transfer flavoprotein subunit beta</fullName>
    </recommendedName>
</protein>
<comment type="cofactor">
    <cofactor evidence="1">
        <name>FAD</name>
        <dbReference type="ChEBI" id="CHEBI:57692"/>
    </cofactor>
</comment>
<keyword evidence="10" id="KW-1185">Reference proteome</keyword>
<dbReference type="SUPFAM" id="SSF52402">
    <property type="entry name" value="Adenine nucleotide alpha hydrolases-like"/>
    <property type="match status" value="1"/>
</dbReference>
<dbReference type="CDD" id="cd01714">
    <property type="entry name" value="ETF_beta"/>
    <property type="match status" value="1"/>
</dbReference>
<evidence type="ECO:0000313" key="10">
    <source>
        <dbReference type="Proteomes" id="UP001247307"/>
    </source>
</evidence>
<feature type="domain" description="Electron transfer flavoprotein alpha/beta-subunit N-terminal" evidence="8">
    <location>
        <begin position="25"/>
        <end position="223"/>
    </location>
</feature>
<evidence type="ECO:0000256" key="4">
    <source>
        <dbReference type="ARBA" id="ARBA00016797"/>
    </source>
</evidence>
<comment type="subunit">
    <text evidence="3">Heterodimer of an alpha and a beta subunit.</text>
</comment>
<dbReference type="PANTHER" id="PTHR21294">
    <property type="entry name" value="ELECTRON TRANSFER FLAVOPROTEIN BETA-SUBUNIT"/>
    <property type="match status" value="1"/>
</dbReference>
<evidence type="ECO:0000256" key="6">
    <source>
        <dbReference type="ARBA" id="ARBA00022982"/>
    </source>
</evidence>
<keyword evidence="5" id="KW-0813">Transport</keyword>
<name>A0AAE3YFR1_9MICC</name>
<organism evidence="9 10">
    <name type="scientific">Falsarthrobacter nasiphocae</name>
    <dbReference type="NCBI Taxonomy" id="189863"/>
    <lineage>
        <taxon>Bacteria</taxon>
        <taxon>Bacillati</taxon>
        <taxon>Actinomycetota</taxon>
        <taxon>Actinomycetes</taxon>
        <taxon>Micrococcales</taxon>
        <taxon>Micrococcaceae</taxon>
        <taxon>Falsarthrobacter</taxon>
    </lineage>
</organism>
<evidence type="ECO:0000313" key="9">
    <source>
        <dbReference type="EMBL" id="MDR6891902.1"/>
    </source>
</evidence>
<dbReference type="AlphaFoldDB" id="A0AAE3YFR1"/>
<reference evidence="9" key="1">
    <citation type="submission" date="2023-07" db="EMBL/GenBank/DDBJ databases">
        <title>Sequencing the genomes of 1000 actinobacteria strains.</title>
        <authorList>
            <person name="Klenk H.-P."/>
        </authorList>
    </citation>
    <scope>NUCLEOTIDE SEQUENCE</scope>
    <source>
        <strain evidence="9">DSM 13988</strain>
    </source>
</reference>
<evidence type="ECO:0000256" key="5">
    <source>
        <dbReference type="ARBA" id="ARBA00022448"/>
    </source>
</evidence>
<evidence type="ECO:0000256" key="2">
    <source>
        <dbReference type="ARBA" id="ARBA00007557"/>
    </source>
</evidence>
<dbReference type="PANTHER" id="PTHR21294:SF8">
    <property type="entry name" value="ELECTRON TRANSFER FLAVOPROTEIN SUBUNIT BETA"/>
    <property type="match status" value="1"/>
</dbReference>
<dbReference type="EMBL" id="JAVDUI010000001">
    <property type="protein sequence ID" value="MDR6891902.1"/>
    <property type="molecule type" value="Genomic_DNA"/>
</dbReference>
<dbReference type="GO" id="GO:0005829">
    <property type="term" value="C:cytosol"/>
    <property type="evidence" value="ECO:0007669"/>
    <property type="project" value="TreeGrafter"/>
</dbReference>
<dbReference type="SMART" id="SM00893">
    <property type="entry name" value="ETF"/>
    <property type="match status" value="1"/>
</dbReference>
<dbReference type="InterPro" id="IPR033948">
    <property type="entry name" value="ETF_beta_N"/>
</dbReference>
<proteinExistence type="inferred from homology"/>
<dbReference type="GO" id="GO:0009055">
    <property type="term" value="F:electron transfer activity"/>
    <property type="evidence" value="ECO:0007669"/>
    <property type="project" value="InterPro"/>
</dbReference>
<dbReference type="InterPro" id="IPR014730">
    <property type="entry name" value="ETF_a/b_N"/>
</dbReference>
<evidence type="ECO:0000256" key="3">
    <source>
        <dbReference type="ARBA" id="ARBA00011355"/>
    </source>
</evidence>
<sequence length="270" mass="28180">MSSLNIVVPVKHVPDAQLERGFTEDLTLDRANSILSELDEYPLEAAMALREARPEAAISVFALCMGPAQASAAVKKALQLGADAGFHVLDDALAGSDALGTARTLAAAIAHIGAEHGGVDLVLTGMTATDAETSLVPAQLAELLDLPLVTRADSLEWSTSEGADLAATRATAHATANVETRLPALVSVTDQANTPRYPNFKAIMAAKKKPVTVLSLEDLGLDASQVGSAGALIEVMGADRRPERQQGEIIRDEGDAGVKLVDFLAAERLI</sequence>
<dbReference type="Pfam" id="PF01012">
    <property type="entry name" value="ETF"/>
    <property type="match status" value="1"/>
</dbReference>
<accession>A0AAE3YFR1</accession>
<dbReference type="InterPro" id="IPR014729">
    <property type="entry name" value="Rossmann-like_a/b/a_fold"/>
</dbReference>
<evidence type="ECO:0000259" key="8">
    <source>
        <dbReference type="SMART" id="SM00893"/>
    </source>
</evidence>
<keyword evidence="6" id="KW-0249">Electron transport</keyword>
<comment type="function">
    <text evidence="7">The electron transfer flavoprotein serves as a specific electron acceptor for other dehydrogenases. It transfers the electrons to the main respiratory chain via ETF-ubiquinone oxidoreductase (ETF dehydrogenase).</text>
</comment>
<dbReference type="Gene3D" id="3.40.50.620">
    <property type="entry name" value="HUPs"/>
    <property type="match status" value="1"/>
</dbReference>
<comment type="caution">
    <text evidence="9">The sequence shown here is derived from an EMBL/GenBank/DDBJ whole genome shotgun (WGS) entry which is preliminary data.</text>
</comment>
<dbReference type="PIRSF" id="PIRSF000090">
    <property type="entry name" value="Beta-ETF"/>
    <property type="match status" value="1"/>
</dbReference>
<comment type="similarity">
    <text evidence="2">Belongs to the ETF beta-subunit/FixA family.</text>
</comment>
<dbReference type="InterPro" id="IPR012255">
    <property type="entry name" value="ETF_b"/>
</dbReference>